<evidence type="ECO:0000313" key="9">
    <source>
        <dbReference type="Proteomes" id="UP001519460"/>
    </source>
</evidence>
<accession>A0ABD0LMT3</accession>
<feature type="domain" description="Enkurin" evidence="7">
    <location>
        <begin position="159"/>
        <end position="251"/>
    </location>
</feature>
<comment type="subcellular location">
    <subcellularLocation>
        <location evidence="1">Cell projection</location>
        <location evidence="1">Cilium</location>
    </subcellularLocation>
    <subcellularLocation>
        <location evidence="2">Cytoplasm</location>
        <location evidence="2">Cytoskeleton</location>
    </subcellularLocation>
</comment>
<dbReference type="PROSITE" id="PS51665">
    <property type="entry name" value="ENKURIN"/>
    <property type="match status" value="1"/>
</dbReference>
<dbReference type="GO" id="GO:0005856">
    <property type="term" value="C:cytoskeleton"/>
    <property type="evidence" value="ECO:0007669"/>
    <property type="project" value="UniProtKB-SubCell"/>
</dbReference>
<protein>
    <recommendedName>
        <fullName evidence="7">Enkurin domain-containing protein</fullName>
    </recommendedName>
</protein>
<dbReference type="GO" id="GO:0005929">
    <property type="term" value="C:cilium"/>
    <property type="evidence" value="ECO:0007669"/>
    <property type="project" value="UniProtKB-SubCell"/>
</dbReference>
<dbReference type="InterPro" id="IPR027012">
    <property type="entry name" value="Enkurin_dom"/>
</dbReference>
<keyword evidence="4" id="KW-0206">Cytoskeleton</keyword>
<keyword evidence="9" id="KW-1185">Reference proteome</keyword>
<feature type="region of interest" description="Disordered" evidence="6">
    <location>
        <begin position="39"/>
        <end position="98"/>
    </location>
</feature>
<dbReference type="EMBL" id="JACVVK020000035">
    <property type="protein sequence ID" value="KAK7500759.1"/>
    <property type="molecule type" value="Genomic_DNA"/>
</dbReference>
<proteinExistence type="predicted"/>
<feature type="compositionally biased region" description="Basic and acidic residues" evidence="6">
    <location>
        <begin position="63"/>
        <end position="94"/>
    </location>
</feature>
<dbReference type="AlphaFoldDB" id="A0ABD0LMT3"/>
<evidence type="ECO:0000259" key="7">
    <source>
        <dbReference type="PROSITE" id="PS51665"/>
    </source>
</evidence>
<organism evidence="8 9">
    <name type="scientific">Batillaria attramentaria</name>
    <dbReference type="NCBI Taxonomy" id="370345"/>
    <lineage>
        <taxon>Eukaryota</taxon>
        <taxon>Metazoa</taxon>
        <taxon>Spiralia</taxon>
        <taxon>Lophotrochozoa</taxon>
        <taxon>Mollusca</taxon>
        <taxon>Gastropoda</taxon>
        <taxon>Caenogastropoda</taxon>
        <taxon>Sorbeoconcha</taxon>
        <taxon>Cerithioidea</taxon>
        <taxon>Batillariidae</taxon>
        <taxon>Batillaria</taxon>
    </lineage>
</organism>
<evidence type="ECO:0000256" key="2">
    <source>
        <dbReference type="ARBA" id="ARBA00004245"/>
    </source>
</evidence>
<dbReference type="PANTHER" id="PTHR21490">
    <property type="entry name" value="ENKURIN-RELATED"/>
    <property type="match status" value="1"/>
</dbReference>
<evidence type="ECO:0000256" key="3">
    <source>
        <dbReference type="ARBA" id="ARBA00022490"/>
    </source>
</evidence>
<gene>
    <name evidence="8" type="ORF">BaRGS_00008003</name>
</gene>
<name>A0ABD0LMT3_9CAEN</name>
<keyword evidence="5" id="KW-0966">Cell projection</keyword>
<sequence length="253" mass="29435">MADGASIYALLPEEEQKEYKQKRHISKFHQLARKEYTTGRGDYRTMGQAKVPPPTTDHFLKKHEKEPVLPRKEKFAYPDENSRRPPVPKKDDRPLMGLKTTKNFITTNAVEAITSVPAKPEKKFADTRIGDTHNLIPSGLEPVFVHKKDFGEVPNYLSRRNQEMQRAQEEYNAYIAEHFRRGALQQLSEEERHSIIDGLKANWEDIHKQYQGLSVVTDTTPKKNRKERMEAQMKQLEKDIELLEKHSIIYIGN</sequence>
<evidence type="ECO:0000256" key="4">
    <source>
        <dbReference type="ARBA" id="ARBA00023212"/>
    </source>
</evidence>
<reference evidence="8 9" key="1">
    <citation type="journal article" date="2023" name="Sci. Data">
        <title>Genome assembly of the Korean intertidal mud-creeper Batillaria attramentaria.</title>
        <authorList>
            <person name="Patra A.K."/>
            <person name="Ho P.T."/>
            <person name="Jun S."/>
            <person name="Lee S.J."/>
            <person name="Kim Y."/>
            <person name="Won Y.J."/>
        </authorList>
    </citation>
    <scope>NUCLEOTIDE SEQUENCE [LARGE SCALE GENOMIC DNA]</scope>
    <source>
        <strain evidence="8">Wonlab-2016</strain>
    </source>
</reference>
<evidence type="ECO:0000256" key="1">
    <source>
        <dbReference type="ARBA" id="ARBA00004138"/>
    </source>
</evidence>
<evidence type="ECO:0000256" key="5">
    <source>
        <dbReference type="ARBA" id="ARBA00023273"/>
    </source>
</evidence>
<dbReference type="Pfam" id="PF13864">
    <property type="entry name" value="Enkurin"/>
    <property type="match status" value="1"/>
</dbReference>
<comment type="caution">
    <text evidence="8">The sequence shown here is derived from an EMBL/GenBank/DDBJ whole genome shotgun (WGS) entry which is preliminary data.</text>
</comment>
<evidence type="ECO:0000256" key="6">
    <source>
        <dbReference type="SAM" id="MobiDB-lite"/>
    </source>
</evidence>
<dbReference type="InterPro" id="IPR052102">
    <property type="entry name" value="Enkurin_domain-protein"/>
</dbReference>
<dbReference type="PANTHER" id="PTHR21490:SF0">
    <property type="entry name" value="ENKURIN"/>
    <property type="match status" value="1"/>
</dbReference>
<dbReference type="Proteomes" id="UP001519460">
    <property type="component" value="Unassembled WGS sequence"/>
</dbReference>
<keyword evidence="3" id="KW-0963">Cytoplasm</keyword>
<evidence type="ECO:0000313" key="8">
    <source>
        <dbReference type="EMBL" id="KAK7500759.1"/>
    </source>
</evidence>